<reference evidence="2" key="1">
    <citation type="submission" date="2021-02" db="EMBL/GenBank/DDBJ databases">
        <authorList>
            <person name="Nowell W R."/>
        </authorList>
    </citation>
    <scope>NUCLEOTIDE SEQUENCE</scope>
</reference>
<dbReference type="InterPro" id="IPR039421">
    <property type="entry name" value="Type_1_exporter"/>
</dbReference>
<protein>
    <recommendedName>
        <fullName evidence="1">ABC transporter domain-containing protein</fullName>
    </recommendedName>
</protein>
<gene>
    <name evidence="2" type="ORF">JYZ213_LOCUS42366</name>
</gene>
<dbReference type="GO" id="GO:0005743">
    <property type="term" value="C:mitochondrial inner membrane"/>
    <property type="evidence" value="ECO:0007669"/>
    <property type="project" value="TreeGrafter"/>
</dbReference>
<dbReference type="GO" id="GO:0090374">
    <property type="term" value="P:oligopeptide export from mitochondrion"/>
    <property type="evidence" value="ECO:0007669"/>
    <property type="project" value="TreeGrafter"/>
</dbReference>
<evidence type="ECO:0000313" key="2">
    <source>
        <dbReference type="EMBL" id="CAF1480897.1"/>
    </source>
</evidence>
<dbReference type="AlphaFoldDB" id="A0A815RSJ7"/>
<dbReference type="Gene3D" id="3.40.50.300">
    <property type="entry name" value="P-loop containing nucleotide triphosphate hydrolases"/>
    <property type="match status" value="2"/>
</dbReference>
<evidence type="ECO:0000313" key="3">
    <source>
        <dbReference type="Proteomes" id="UP000663845"/>
    </source>
</evidence>
<proteinExistence type="predicted"/>
<dbReference type="PANTHER" id="PTHR43394:SF1">
    <property type="entry name" value="ATP-BINDING CASSETTE SUB-FAMILY B MEMBER 10, MITOCHONDRIAL"/>
    <property type="match status" value="1"/>
</dbReference>
<comment type="caution">
    <text evidence="2">The sequence shown here is derived from an EMBL/GenBank/DDBJ whole genome shotgun (WGS) entry which is preliminary data.</text>
</comment>
<dbReference type="EMBL" id="CAJNOG010001941">
    <property type="protein sequence ID" value="CAF1480897.1"/>
    <property type="molecule type" value="Genomic_DNA"/>
</dbReference>
<evidence type="ECO:0000259" key="1">
    <source>
        <dbReference type="Pfam" id="PF00005"/>
    </source>
</evidence>
<dbReference type="GO" id="GO:0016887">
    <property type="term" value="F:ATP hydrolysis activity"/>
    <property type="evidence" value="ECO:0007669"/>
    <property type="project" value="InterPro"/>
</dbReference>
<name>A0A815RSJ7_9BILA</name>
<dbReference type="PANTHER" id="PTHR43394">
    <property type="entry name" value="ATP-DEPENDENT PERMEASE MDL1, MITOCHONDRIAL"/>
    <property type="match status" value="1"/>
</dbReference>
<dbReference type="Pfam" id="PF00005">
    <property type="entry name" value="ABC_tran"/>
    <property type="match status" value="1"/>
</dbReference>
<accession>A0A815RSJ7</accession>
<feature type="domain" description="ABC transporter" evidence="1">
    <location>
        <begin position="60"/>
        <end position="128"/>
    </location>
</feature>
<dbReference type="SUPFAM" id="SSF52540">
    <property type="entry name" value="P-loop containing nucleoside triphosphate hydrolases"/>
    <property type="match status" value="2"/>
</dbReference>
<dbReference type="Proteomes" id="UP000663845">
    <property type="component" value="Unassembled WGS sequence"/>
</dbReference>
<dbReference type="InterPro" id="IPR027417">
    <property type="entry name" value="P-loop_NTPase"/>
</dbReference>
<dbReference type="GO" id="GO:0015421">
    <property type="term" value="F:ABC-type oligopeptide transporter activity"/>
    <property type="evidence" value="ECO:0007669"/>
    <property type="project" value="TreeGrafter"/>
</dbReference>
<dbReference type="InterPro" id="IPR003439">
    <property type="entry name" value="ABC_transporter-like_ATP-bd"/>
</dbReference>
<sequence length="192" mass="21206">MRRTKGSQLSVAITRALIRNPKILLLDEATSALDNKSEKVVQSTLDQARVGRTCLTIAHRLSTIQNSEKVAIVNRSKLKEEGTHEELLANGGLYTQLALGQLSFLFLVAIARALIRNPKILLLDEATSALDNKSEKVVQSTLDQARVGRTCVTIAHRLSTIKNSEKIAVVNRGRLREEGTHEELLAKRGLYT</sequence>
<dbReference type="GO" id="GO:0005524">
    <property type="term" value="F:ATP binding"/>
    <property type="evidence" value="ECO:0007669"/>
    <property type="project" value="InterPro"/>
</dbReference>
<organism evidence="2 3">
    <name type="scientific">Adineta steineri</name>
    <dbReference type="NCBI Taxonomy" id="433720"/>
    <lineage>
        <taxon>Eukaryota</taxon>
        <taxon>Metazoa</taxon>
        <taxon>Spiralia</taxon>
        <taxon>Gnathifera</taxon>
        <taxon>Rotifera</taxon>
        <taxon>Eurotatoria</taxon>
        <taxon>Bdelloidea</taxon>
        <taxon>Adinetida</taxon>
        <taxon>Adinetidae</taxon>
        <taxon>Adineta</taxon>
    </lineage>
</organism>